<dbReference type="AlphaFoldDB" id="A0A6F8ZK00"/>
<gene>
    <name evidence="2" type="ORF">R50_2504</name>
</gene>
<organism evidence="2 3">
    <name type="scientific">Candidatus Hydrogenisulfobacillus filiaventi</name>
    <dbReference type="NCBI Taxonomy" id="2707344"/>
    <lineage>
        <taxon>Bacteria</taxon>
        <taxon>Bacillati</taxon>
        <taxon>Bacillota</taxon>
        <taxon>Clostridia</taxon>
        <taxon>Eubacteriales</taxon>
        <taxon>Clostridiales Family XVII. Incertae Sedis</taxon>
        <taxon>Candidatus Hydrogenisulfobacillus</taxon>
    </lineage>
</organism>
<dbReference type="EMBL" id="LR778114">
    <property type="protein sequence ID" value="CAB1129996.1"/>
    <property type="molecule type" value="Genomic_DNA"/>
</dbReference>
<protein>
    <submittedName>
        <fullName evidence="2">Glyco_trans_2-like domain-containing protein</fullName>
    </submittedName>
</protein>
<evidence type="ECO:0000259" key="1">
    <source>
        <dbReference type="Pfam" id="PF00535"/>
    </source>
</evidence>
<dbReference type="KEGG" id="hfv:R50_2504"/>
<dbReference type="Proteomes" id="UP000503399">
    <property type="component" value="Chromosome"/>
</dbReference>
<dbReference type="CDD" id="cd00761">
    <property type="entry name" value="Glyco_tranf_GTA_type"/>
    <property type="match status" value="1"/>
</dbReference>
<dbReference type="InterPro" id="IPR050834">
    <property type="entry name" value="Glycosyltransf_2"/>
</dbReference>
<dbReference type="InterPro" id="IPR001173">
    <property type="entry name" value="Glyco_trans_2-like"/>
</dbReference>
<name>A0A6F8ZK00_9FIRM</name>
<dbReference type="InterPro" id="IPR029044">
    <property type="entry name" value="Nucleotide-diphossugar_trans"/>
</dbReference>
<evidence type="ECO:0000313" key="3">
    <source>
        <dbReference type="Proteomes" id="UP000503399"/>
    </source>
</evidence>
<accession>A0A6F8ZK00</accession>
<dbReference type="PANTHER" id="PTHR43685:SF2">
    <property type="entry name" value="GLYCOSYLTRANSFERASE 2-LIKE DOMAIN-CONTAINING PROTEIN"/>
    <property type="match status" value="1"/>
</dbReference>
<dbReference type="Gene3D" id="3.90.550.10">
    <property type="entry name" value="Spore Coat Polysaccharide Biosynthesis Protein SpsA, Chain A"/>
    <property type="match status" value="1"/>
</dbReference>
<feature type="domain" description="Glycosyltransferase 2-like" evidence="1">
    <location>
        <begin position="4"/>
        <end position="128"/>
    </location>
</feature>
<keyword evidence="3" id="KW-1185">Reference proteome</keyword>
<reference evidence="2 3" key="1">
    <citation type="submission" date="2020-02" db="EMBL/GenBank/DDBJ databases">
        <authorList>
            <person name="Hogendoorn C."/>
        </authorList>
    </citation>
    <scope>NUCLEOTIDE SEQUENCE [LARGE SCALE GENOMIC DNA]</scope>
    <source>
        <strain evidence="2">R501</strain>
    </source>
</reference>
<dbReference type="SUPFAM" id="SSF53448">
    <property type="entry name" value="Nucleotide-diphospho-sugar transferases"/>
    <property type="match status" value="1"/>
</dbReference>
<dbReference type="PANTHER" id="PTHR43685">
    <property type="entry name" value="GLYCOSYLTRANSFERASE"/>
    <property type="match status" value="1"/>
</dbReference>
<sequence>MKISVVIPAYNARAVIADALESALNQELAPLEVIVVDDGSTDGTADWVRSRYPGVVVIEQANGGPSRARNAGIAAARGDWVAFLDADDRWHPRKLAAQANLVADCPEAVLVATDWIRWRPAFPDLPPEVPVRTLRKQDLLIMNRFQTSTVLASTRALRAVGGFDPGVDGAEDWDCWLRLADTGAVRVLAWPYVMYRDVPSGYSKDVARVYRTMFPMLAKHADRLSPSWYRTLLAWHHLRFWVAFRLLGDRESARRAWRAAWAQDLRAHTPAALAGYLLPFLARRWWRRLKGALG</sequence>
<dbReference type="Pfam" id="PF00535">
    <property type="entry name" value="Glycos_transf_2"/>
    <property type="match status" value="1"/>
</dbReference>
<proteinExistence type="predicted"/>
<evidence type="ECO:0000313" key="2">
    <source>
        <dbReference type="EMBL" id="CAB1129996.1"/>
    </source>
</evidence>